<sequence length="102" mass="12230">MEPCRFVTALGIYSHNPEFEYMDFYTKFKYLKFLTVYDSTEMIMNMPYFPSKLELQSEYPLSLLAEKTLNRPLLFLKIATRVQSTEIQQFLKVSYRDVIVYL</sequence>
<protein>
    <submittedName>
        <fullName evidence="2">Uncharacterized protein</fullName>
    </submittedName>
</protein>
<evidence type="ECO:0000313" key="2">
    <source>
        <dbReference type="WBParaSite" id="JU765_v2.g13476.t1"/>
    </source>
</evidence>
<organism evidence="1 2">
    <name type="scientific">Panagrolaimus sp. JU765</name>
    <dbReference type="NCBI Taxonomy" id="591449"/>
    <lineage>
        <taxon>Eukaryota</taxon>
        <taxon>Metazoa</taxon>
        <taxon>Ecdysozoa</taxon>
        <taxon>Nematoda</taxon>
        <taxon>Chromadorea</taxon>
        <taxon>Rhabditida</taxon>
        <taxon>Tylenchina</taxon>
        <taxon>Panagrolaimomorpha</taxon>
        <taxon>Panagrolaimoidea</taxon>
        <taxon>Panagrolaimidae</taxon>
        <taxon>Panagrolaimus</taxon>
    </lineage>
</organism>
<reference evidence="2" key="1">
    <citation type="submission" date="2022-11" db="UniProtKB">
        <authorList>
            <consortium name="WormBaseParasite"/>
        </authorList>
    </citation>
    <scope>IDENTIFICATION</scope>
</reference>
<accession>A0AC34Q6W6</accession>
<proteinExistence type="predicted"/>
<dbReference type="WBParaSite" id="JU765_v2.g13476.t1">
    <property type="protein sequence ID" value="JU765_v2.g13476.t1"/>
    <property type="gene ID" value="JU765_v2.g13476"/>
</dbReference>
<dbReference type="Proteomes" id="UP000887576">
    <property type="component" value="Unplaced"/>
</dbReference>
<evidence type="ECO:0000313" key="1">
    <source>
        <dbReference type="Proteomes" id="UP000887576"/>
    </source>
</evidence>
<name>A0AC34Q6W6_9BILA</name>